<proteinExistence type="predicted"/>
<dbReference type="EMBL" id="PGOL01002333">
    <property type="protein sequence ID" value="PKI48797.1"/>
    <property type="molecule type" value="Genomic_DNA"/>
</dbReference>
<name>A0A2I0IXS0_PUNGR</name>
<comment type="caution">
    <text evidence="1">The sequence shown here is derived from an EMBL/GenBank/DDBJ whole genome shotgun (WGS) entry which is preliminary data.</text>
</comment>
<gene>
    <name evidence="1" type="ORF">CRG98_030839</name>
</gene>
<dbReference type="AlphaFoldDB" id="A0A2I0IXS0"/>
<sequence>MNPEVLPKECWKPHTKHFSIASSEVFSSHLISRPLKIHFFPGCYLITRALGSALPRKDIKAGWDIITKVNKLRMIPEGVRFKHYFQPYVQTPRLFMAQEDEVKQIISDPVNEIKCHSYADSHSEFLKKCHHPL</sequence>
<keyword evidence="2" id="KW-1185">Reference proteome</keyword>
<protein>
    <submittedName>
        <fullName evidence="1">Uncharacterized protein</fullName>
    </submittedName>
</protein>
<evidence type="ECO:0000313" key="1">
    <source>
        <dbReference type="EMBL" id="PKI48797.1"/>
    </source>
</evidence>
<dbReference type="Proteomes" id="UP000233551">
    <property type="component" value="Unassembled WGS sequence"/>
</dbReference>
<evidence type="ECO:0000313" key="2">
    <source>
        <dbReference type="Proteomes" id="UP000233551"/>
    </source>
</evidence>
<reference evidence="1 2" key="1">
    <citation type="submission" date="2017-11" db="EMBL/GenBank/DDBJ databases">
        <title>De-novo sequencing of pomegranate (Punica granatum L.) genome.</title>
        <authorList>
            <person name="Akparov Z."/>
            <person name="Amiraslanov A."/>
            <person name="Hajiyeva S."/>
            <person name="Abbasov M."/>
            <person name="Kaur K."/>
            <person name="Hamwieh A."/>
            <person name="Solovyev V."/>
            <person name="Salamov A."/>
            <person name="Braich B."/>
            <person name="Kosarev P."/>
            <person name="Mahmoud A."/>
            <person name="Hajiyev E."/>
            <person name="Babayeva S."/>
            <person name="Izzatullayeva V."/>
            <person name="Mammadov A."/>
            <person name="Mammadov A."/>
            <person name="Sharifova S."/>
            <person name="Ojaghi J."/>
            <person name="Eynullazada K."/>
            <person name="Bayramov B."/>
            <person name="Abdulazimova A."/>
            <person name="Shahmuradov I."/>
        </authorList>
    </citation>
    <scope>NUCLEOTIDE SEQUENCE [LARGE SCALE GENOMIC DNA]</scope>
    <source>
        <strain evidence="2">cv. AG2017</strain>
        <tissue evidence="1">Leaf</tissue>
    </source>
</reference>
<organism evidence="1 2">
    <name type="scientific">Punica granatum</name>
    <name type="common">Pomegranate</name>
    <dbReference type="NCBI Taxonomy" id="22663"/>
    <lineage>
        <taxon>Eukaryota</taxon>
        <taxon>Viridiplantae</taxon>
        <taxon>Streptophyta</taxon>
        <taxon>Embryophyta</taxon>
        <taxon>Tracheophyta</taxon>
        <taxon>Spermatophyta</taxon>
        <taxon>Magnoliopsida</taxon>
        <taxon>eudicotyledons</taxon>
        <taxon>Gunneridae</taxon>
        <taxon>Pentapetalae</taxon>
        <taxon>rosids</taxon>
        <taxon>malvids</taxon>
        <taxon>Myrtales</taxon>
        <taxon>Lythraceae</taxon>
        <taxon>Punica</taxon>
    </lineage>
</organism>
<accession>A0A2I0IXS0</accession>